<dbReference type="InterPro" id="IPR018149">
    <property type="entry name" value="Lys-tRNA-synth_II_C"/>
</dbReference>
<dbReference type="InterPro" id="IPR012340">
    <property type="entry name" value="NA-bd_OB-fold"/>
</dbReference>
<keyword evidence="2" id="KW-0436">Ligase</keyword>
<keyword evidence="4" id="KW-0067">ATP-binding</keyword>
<dbReference type="GO" id="GO:0005524">
    <property type="term" value="F:ATP binding"/>
    <property type="evidence" value="ECO:0007669"/>
    <property type="project" value="UniProtKB-KW"/>
</dbReference>
<dbReference type="OrthoDB" id="21243at2759"/>
<dbReference type="GO" id="GO:0004824">
    <property type="term" value="F:lysine-tRNA ligase activity"/>
    <property type="evidence" value="ECO:0007669"/>
    <property type="project" value="UniProtKB-EC"/>
</dbReference>
<dbReference type="PROSITE" id="PS50862">
    <property type="entry name" value="AA_TRNA_LIGASE_II"/>
    <property type="match status" value="1"/>
</dbReference>
<dbReference type="InterPro" id="IPR006195">
    <property type="entry name" value="aa-tRNA-synth_II"/>
</dbReference>
<keyword evidence="3" id="KW-0547">Nucleotide-binding</keyword>
<dbReference type="EMBL" id="KV454208">
    <property type="protein sequence ID" value="ODQ62807.1"/>
    <property type="molecule type" value="Genomic_DNA"/>
</dbReference>
<keyword evidence="5" id="KW-0030">Aminoacyl-tRNA synthetase</keyword>
<dbReference type="AlphaFoldDB" id="A0A1E3PD48"/>
<proteinExistence type="predicted"/>
<evidence type="ECO:0000256" key="2">
    <source>
        <dbReference type="ARBA" id="ARBA00022598"/>
    </source>
</evidence>
<dbReference type="PANTHER" id="PTHR42918:SF5">
    <property type="entry name" value="LYSINE--TRNA LIGASE, MITOCHONDRIAL"/>
    <property type="match status" value="1"/>
</dbReference>
<dbReference type="GO" id="GO:0000049">
    <property type="term" value="F:tRNA binding"/>
    <property type="evidence" value="ECO:0007669"/>
    <property type="project" value="TreeGrafter"/>
</dbReference>
<gene>
    <name evidence="10" type="ORF">WICANDRAFT_27007</name>
</gene>
<dbReference type="InterPro" id="IPR044136">
    <property type="entry name" value="Lys-tRNA-ligase_II_N"/>
</dbReference>
<dbReference type="Pfam" id="PF01336">
    <property type="entry name" value="tRNA_anti-codon"/>
    <property type="match status" value="1"/>
</dbReference>
<evidence type="ECO:0000256" key="5">
    <source>
        <dbReference type="ARBA" id="ARBA00023146"/>
    </source>
</evidence>
<dbReference type="PRINTS" id="PR00982">
    <property type="entry name" value="TRNASYNTHLYS"/>
</dbReference>
<evidence type="ECO:0000256" key="7">
    <source>
        <dbReference type="ARBA" id="ARBA00048573"/>
    </source>
</evidence>
<dbReference type="CDD" id="cd04322">
    <property type="entry name" value="LysRS_N"/>
    <property type="match status" value="1"/>
</dbReference>
<comment type="catalytic activity">
    <reaction evidence="7 8">
        <text>tRNA(Lys) + L-lysine + ATP = L-lysyl-tRNA(Lys) + AMP + diphosphate</text>
        <dbReference type="Rhea" id="RHEA:20792"/>
        <dbReference type="Rhea" id="RHEA-COMP:9696"/>
        <dbReference type="Rhea" id="RHEA-COMP:9697"/>
        <dbReference type="ChEBI" id="CHEBI:30616"/>
        <dbReference type="ChEBI" id="CHEBI:32551"/>
        <dbReference type="ChEBI" id="CHEBI:33019"/>
        <dbReference type="ChEBI" id="CHEBI:78442"/>
        <dbReference type="ChEBI" id="CHEBI:78529"/>
        <dbReference type="ChEBI" id="CHEBI:456215"/>
        <dbReference type="EC" id="6.1.1.6"/>
    </reaction>
</comment>
<dbReference type="EC" id="6.1.1.6" evidence="1 8"/>
<dbReference type="Gene3D" id="3.30.930.10">
    <property type="entry name" value="Bira Bifunctional Protein, Domain 2"/>
    <property type="match status" value="1"/>
</dbReference>
<dbReference type="GO" id="GO:0005739">
    <property type="term" value="C:mitochondrion"/>
    <property type="evidence" value="ECO:0007669"/>
    <property type="project" value="EnsemblFungi"/>
</dbReference>
<dbReference type="SUPFAM" id="SSF50249">
    <property type="entry name" value="Nucleic acid-binding proteins"/>
    <property type="match status" value="1"/>
</dbReference>
<dbReference type="NCBIfam" id="TIGR00499">
    <property type="entry name" value="lysS_bact"/>
    <property type="match status" value="1"/>
</dbReference>
<evidence type="ECO:0000256" key="4">
    <source>
        <dbReference type="ARBA" id="ARBA00022840"/>
    </source>
</evidence>
<dbReference type="GO" id="GO:0070154">
    <property type="term" value="P:mitochondrial lysyl-tRNA aminoacylation"/>
    <property type="evidence" value="ECO:0007669"/>
    <property type="project" value="EnsemblFungi"/>
</dbReference>
<reference evidence="10 11" key="1">
    <citation type="journal article" date="2016" name="Proc. Natl. Acad. Sci. U.S.A.">
        <title>Comparative genomics of biotechnologically important yeasts.</title>
        <authorList>
            <person name="Riley R."/>
            <person name="Haridas S."/>
            <person name="Wolfe K.H."/>
            <person name="Lopes M.R."/>
            <person name="Hittinger C.T."/>
            <person name="Goeker M."/>
            <person name="Salamov A.A."/>
            <person name="Wisecaver J.H."/>
            <person name="Long T.M."/>
            <person name="Calvey C.H."/>
            <person name="Aerts A.L."/>
            <person name="Barry K.W."/>
            <person name="Choi C."/>
            <person name="Clum A."/>
            <person name="Coughlan A.Y."/>
            <person name="Deshpande S."/>
            <person name="Douglass A.P."/>
            <person name="Hanson S.J."/>
            <person name="Klenk H.-P."/>
            <person name="LaButti K.M."/>
            <person name="Lapidus A."/>
            <person name="Lindquist E.A."/>
            <person name="Lipzen A.M."/>
            <person name="Meier-Kolthoff J.P."/>
            <person name="Ohm R.A."/>
            <person name="Otillar R.P."/>
            <person name="Pangilinan J.L."/>
            <person name="Peng Y."/>
            <person name="Rokas A."/>
            <person name="Rosa C.A."/>
            <person name="Scheuner C."/>
            <person name="Sibirny A.A."/>
            <person name="Slot J.C."/>
            <person name="Stielow J.B."/>
            <person name="Sun H."/>
            <person name="Kurtzman C.P."/>
            <person name="Blackwell M."/>
            <person name="Grigoriev I.V."/>
            <person name="Jeffries T.W."/>
        </authorList>
    </citation>
    <scope>NUCLEOTIDE SEQUENCE [LARGE SCALE GENOMIC DNA]</scope>
    <source>
        <strain evidence="11">ATCC 58044 / CBS 1984 / NCYC 433 / NRRL Y-366-8</strain>
    </source>
</reference>
<dbReference type="GeneID" id="30198574"/>
<dbReference type="Proteomes" id="UP000094112">
    <property type="component" value="Unassembled WGS sequence"/>
</dbReference>
<evidence type="ECO:0000256" key="8">
    <source>
        <dbReference type="RuleBase" id="RU003748"/>
    </source>
</evidence>
<accession>A0A1E3PD48</accession>
<feature type="domain" description="Aminoacyl-transfer RNA synthetases class-II family profile" evidence="9">
    <location>
        <begin position="204"/>
        <end position="531"/>
    </location>
</feature>
<evidence type="ECO:0000256" key="1">
    <source>
        <dbReference type="ARBA" id="ARBA00013166"/>
    </source>
</evidence>
<dbReference type="RefSeq" id="XP_019042014.1">
    <property type="nucleotide sequence ID" value="XM_019181328.1"/>
</dbReference>
<evidence type="ECO:0000256" key="3">
    <source>
        <dbReference type="ARBA" id="ARBA00022741"/>
    </source>
</evidence>
<organism evidence="10 11">
    <name type="scientific">Wickerhamomyces anomalus (strain ATCC 58044 / CBS 1984 / NCYC 433 / NRRL Y-366-8)</name>
    <name type="common">Yeast</name>
    <name type="synonym">Hansenula anomala</name>
    <dbReference type="NCBI Taxonomy" id="683960"/>
    <lineage>
        <taxon>Eukaryota</taxon>
        <taxon>Fungi</taxon>
        <taxon>Dikarya</taxon>
        <taxon>Ascomycota</taxon>
        <taxon>Saccharomycotina</taxon>
        <taxon>Saccharomycetes</taxon>
        <taxon>Phaffomycetales</taxon>
        <taxon>Wickerhamomycetaceae</taxon>
        <taxon>Wickerhamomyces</taxon>
    </lineage>
</organism>
<dbReference type="PANTHER" id="PTHR42918">
    <property type="entry name" value="LYSYL-TRNA SYNTHETASE"/>
    <property type="match status" value="1"/>
</dbReference>
<dbReference type="SUPFAM" id="SSF55681">
    <property type="entry name" value="Class II aaRS and biotin synthetases"/>
    <property type="match status" value="1"/>
</dbReference>
<sequence length="535" mass="61730">MNKLISKRCINYRFGHLIRHSSSLAEQEKAEFANRRNKILQDPDQYYKTLTELRNSNVEMLRIPQFREKFANYQWPENHRIDELYSVEGKIHSIRKSGKGMVFVDVVQDFTKVQLVLMNKLIGITKDEMGQHHDFFKQGDYIIANGYPGITNVGELSIKCTEVLKLASPSLYPIPTKFTHSDKRNHNRVVDFLANKNAQDSIIIRSKVINTLRSFLTDRGFLEVNTPIIATSSKGANATPFITHSKHMRDSNENPIDLQLRVAPELWLKKMIIGGFDKVFEIGPVFRNEGIDSTHNCEFTTCEFYQSFTTLEELMELTELFFQNVSSTLKQFPQALQISESLFDEPFQKLEFIPTIEQQTGVELPLELTPTSLATYFQTIKLEPPTIKSTPHYLDKLSSSFIEPLCNKPTFIYHQPSIMSPLAKSTTLTYGDRTYSISRRFELFIKGKEYVNAYEEENSPFEQELKFKQQQRFKNDFNDEESMVPDDAYIKAMEWGMPPTGGWGIGIDRLCMLFSGNERIEEVLTFGTLTDVVKQ</sequence>
<evidence type="ECO:0000259" key="9">
    <source>
        <dbReference type="PROSITE" id="PS50862"/>
    </source>
</evidence>
<dbReference type="Gene3D" id="2.40.50.140">
    <property type="entry name" value="Nucleic acid-binding proteins"/>
    <property type="match status" value="1"/>
</dbReference>
<protein>
    <recommendedName>
        <fullName evidence="1 8">Lysine--tRNA ligase</fullName>
        <ecNumber evidence="1 8">6.1.1.6</ecNumber>
    </recommendedName>
    <alternativeName>
        <fullName evidence="6 8">Lysyl-tRNA synthetase</fullName>
    </alternativeName>
</protein>
<name>A0A1E3PD48_WICAA</name>
<dbReference type="STRING" id="683960.A0A1E3PD48"/>
<dbReference type="InterPro" id="IPR004364">
    <property type="entry name" value="Aa-tRNA-synt_II"/>
</dbReference>
<dbReference type="InterPro" id="IPR045864">
    <property type="entry name" value="aa-tRNA-synth_II/BPL/LPL"/>
</dbReference>
<evidence type="ECO:0000313" key="11">
    <source>
        <dbReference type="Proteomes" id="UP000094112"/>
    </source>
</evidence>
<dbReference type="InterPro" id="IPR004365">
    <property type="entry name" value="NA-bd_OB_tRNA"/>
</dbReference>
<evidence type="ECO:0000313" key="10">
    <source>
        <dbReference type="EMBL" id="ODQ62807.1"/>
    </source>
</evidence>
<dbReference type="Pfam" id="PF00152">
    <property type="entry name" value="tRNA-synt_2"/>
    <property type="match status" value="1"/>
</dbReference>
<evidence type="ECO:0000256" key="6">
    <source>
        <dbReference type="ARBA" id="ARBA00030563"/>
    </source>
</evidence>
<dbReference type="GO" id="GO:0008033">
    <property type="term" value="P:tRNA processing"/>
    <property type="evidence" value="ECO:0007669"/>
    <property type="project" value="EnsemblFungi"/>
</dbReference>
<keyword evidence="11" id="KW-1185">Reference proteome</keyword>
<dbReference type="InterPro" id="IPR002313">
    <property type="entry name" value="Lys-tRNA-ligase_II"/>
</dbReference>